<dbReference type="NCBIfam" id="TIGR00427">
    <property type="entry name" value="NAAT family transporter"/>
    <property type="match status" value="1"/>
</dbReference>
<evidence type="ECO:0000313" key="8">
    <source>
        <dbReference type="EMBL" id="KAA0969054.1"/>
    </source>
</evidence>
<keyword evidence="5 7" id="KW-1133">Transmembrane helix</keyword>
<dbReference type="PANTHER" id="PTHR33508">
    <property type="entry name" value="UPF0056 MEMBRANE PROTEIN YHCE"/>
    <property type="match status" value="1"/>
</dbReference>
<evidence type="ECO:0000256" key="2">
    <source>
        <dbReference type="ARBA" id="ARBA00009784"/>
    </source>
</evidence>
<comment type="subcellular location">
    <subcellularLocation>
        <location evidence="1 7">Cell membrane</location>
        <topology evidence="1 7">Multi-pass membrane protein</topology>
    </subcellularLocation>
</comment>
<dbReference type="AlphaFoldDB" id="A0A5B0DQJ2"/>
<sequence>MFDFGNFLHMTTFTFMSIFSMVNPIGMAPVFLAQTSRQSVASRHSLAFRVATYGAVLLIVTLFVGPIILQFFGITLADIQVAGGIFVFFTAWHMLTTDPAPPAGVEDEPTGADTSADIAFFPLTMPITAGAGSIAIVLTLASNIHNGQVANIAGHAGAVAGIVLVFACVAICYRYSDVIFTRIGTAGTAVITRLTAFLLLAIGVSVTWNGVKTLILSLH</sequence>
<organism evidence="8 9">
    <name type="scientific">Aureimonas fodinaquatilis</name>
    <dbReference type="NCBI Taxonomy" id="2565783"/>
    <lineage>
        <taxon>Bacteria</taxon>
        <taxon>Pseudomonadati</taxon>
        <taxon>Pseudomonadota</taxon>
        <taxon>Alphaproteobacteria</taxon>
        <taxon>Hyphomicrobiales</taxon>
        <taxon>Aurantimonadaceae</taxon>
        <taxon>Aureimonas</taxon>
    </lineage>
</organism>
<feature type="transmembrane region" description="Helical" evidence="7">
    <location>
        <begin position="185"/>
        <end position="208"/>
    </location>
</feature>
<evidence type="ECO:0000256" key="3">
    <source>
        <dbReference type="ARBA" id="ARBA00022475"/>
    </source>
</evidence>
<dbReference type="Pfam" id="PF01914">
    <property type="entry name" value="MarC"/>
    <property type="match status" value="1"/>
</dbReference>
<keyword evidence="3" id="KW-1003">Cell membrane</keyword>
<comment type="caution">
    <text evidence="7">Lacks conserved residue(s) required for the propagation of feature annotation.</text>
</comment>
<feature type="transmembrane region" description="Helical" evidence="7">
    <location>
        <begin position="152"/>
        <end position="173"/>
    </location>
</feature>
<keyword evidence="4 7" id="KW-0812">Transmembrane</keyword>
<dbReference type="Proteomes" id="UP000324738">
    <property type="component" value="Unassembled WGS sequence"/>
</dbReference>
<dbReference type="GO" id="GO:0005886">
    <property type="term" value="C:plasma membrane"/>
    <property type="evidence" value="ECO:0007669"/>
    <property type="project" value="UniProtKB-SubCell"/>
</dbReference>
<feature type="transmembrane region" description="Helical" evidence="7">
    <location>
        <begin position="46"/>
        <end position="73"/>
    </location>
</feature>
<evidence type="ECO:0000256" key="5">
    <source>
        <dbReference type="ARBA" id="ARBA00022989"/>
    </source>
</evidence>
<proteinExistence type="inferred from homology"/>
<evidence type="ECO:0000256" key="1">
    <source>
        <dbReference type="ARBA" id="ARBA00004651"/>
    </source>
</evidence>
<name>A0A5B0DQJ2_9HYPH</name>
<accession>A0A5B0DQJ2</accession>
<dbReference type="PANTHER" id="PTHR33508:SF1">
    <property type="entry name" value="UPF0056 MEMBRANE PROTEIN YHCE"/>
    <property type="match status" value="1"/>
</dbReference>
<dbReference type="RefSeq" id="WP_149301327.1">
    <property type="nucleotide sequence ID" value="NZ_VTWH01000004.1"/>
</dbReference>
<evidence type="ECO:0000256" key="6">
    <source>
        <dbReference type="ARBA" id="ARBA00023136"/>
    </source>
</evidence>
<dbReference type="OrthoDB" id="21094at2"/>
<comment type="similarity">
    <text evidence="2 7">Belongs to the UPF0056 (MarC) family.</text>
</comment>
<dbReference type="EMBL" id="VTWH01000004">
    <property type="protein sequence ID" value="KAA0969054.1"/>
    <property type="molecule type" value="Genomic_DNA"/>
</dbReference>
<gene>
    <name evidence="8" type="ORF">FPY71_16025</name>
</gene>
<evidence type="ECO:0000256" key="4">
    <source>
        <dbReference type="ARBA" id="ARBA00022692"/>
    </source>
</evidence>
<evidence type="ECO:0000313" key="9">
    <source>
        <dbReference type="Proteomes" id="UP000324738"/>
    </source>
</evidence>
<dbReference type="InterPro" id="IPR002771">
    <property type="entry name" value="Multi_antbiot-R_MarC"/>
</dbReference>
<feature type="transmembrane region" description="Helical" evidence="7">
    <location>
        <begin position="118"/>
        <end position="140"/>
    </location>
</feature>
<reference evidence="8 9" key="1">
    <citation type="submission" date="2019-08" db="EMBL/GenBank/DDBJ databases">
        <title>Aureimonas fodiniaquatilis sp. nov., isolated from a coal mine wastewater.</title>
        <authorList>
            <person name="Kim W."/>
        </authorList>
    </citation>
    <scope>NUCLEOTIDE SEQUENCE [LARGE SCALE GENOMIC DNA]</scope>
    <source>
        <strain evidence="8 9">CAU 1482</strain>
    </source>
</reference>
<keyword evidence="9" id="KW-1185">Reference proteome</keyword>
<keyword evidence="6 7" id="KW-0472">Membrane</keyword>
<comment type="caution">
    <text evidence="8">The sequence shown here is derived from an EMBL/GenBank/DDBJ whole genome shotgun (WGS) entry which is preliminary data.</text>
</comment>
<feature type="transmembrane region" description="Helical" evidence="7">
    <location>
        <begin position="12"/>
        <end position="34"/>
    </location>
</feature>
<protein>
    <recommendedName>
        <fullName evidence="7">UPF0056 membrane protein</fullName>
    </recommendedName>
</protein>
<evidence type="ECO:0000256" key="7">
    <source>
        <dbReference type="RuleBase" id="RU362048"/>
    </source>
</evidence>